<name>A0A0U2X469_9GAMM</name>
<sequence>MKLIYLLPLLAFTSPLLAQQKALPAPLKLVTEQGGEIVSEFAAPANMKGYVADFKGQVITLYITADEQYLLTGPMLDANGNNVGEQAENDYATGPKAQKDWQTLESSHWIVDGSAKAKRVVYTFTDPNCPYCRKFWQNARPWVDAGEVQIRHILVGILKADSLGKAAAIMSASNPEEVLKKFENDNLARTLQPLKNPPEQINAQLMKNHQIMMSVGARATPATFYHDANGAVKMQMGLPPASLMTEILGPRPSKLTK</sequence>
<organism evidence="3">
    <name type="scientific">Pseudoalteromonas translucida KMM 520</name>
    <dbReference type="NCBI Taxonomy" id="1315283"/>
    <lineage>
        <taxon>Bacteria</taxon>
        <taxon>Pseudomonadati</taxon>
        <taxon>Pseudomonadota</taxon>
        <taxon>Gammaproteobacteria</taxon>
        <taxon>Alteromonadales</taxon>
        <taxon>Pseudoalteromonadaceae</taxon>
        <taxon>Pseudoalteromonas</taxon>
    </lineage>
</organism>
<gene>
    <name evidence="3" type="primary">dsbG</name>
    <name evidence="3" type="ORF">PTRA_b0228</name>
</gene>
<proteinExistence type="inferred from homology"/>
<reference evidence="3 4" key="1">
    <citation type="submission" date="2015-03" db="EMBL/GenBank/DDBJ databases">
        <authorList>
            <person name="Murphy D."/>
        </authorList>
    </citation>
    <scope>NUCLEOTIDE SEQUENCE [LARGE SCALE GENOMIC DNA]</scope>
    <source>
        <strain evidence="3 4">KMM 520</strain>
    </source>
</reference>
<dbReference type="OrthoDB" id="9780340at2"/>
<dbReference type="InterPro" id="IPR036249">
    <property type="entry name" value="Thioredoxin-like_sf"/>
</dbReference>
<feature type="signal peptide" evidence="1">
    <location>
        <begin position="1"/>
        <end position="18"/>
    </location>
</feature>
<dbReference type="CDD" id="cd03020">
    <property type="entry name" value="DsbA_DsbC_DsbG"/>
    <property type="match status" value="1"/>
</dbReference>
<dbReference type="EMBL" id="CP011035">
    <property type="protein sequence ID" value="ALS34745.1"/>
    <property type="molecule type" value="Genomic_DNA"/>
</dbReference>
<protein>
    <recommendedName>
        <fullName evidence="1">Thiol:disulfide interchange protein</fullName>
    </recommendedName>
</protein>
<dbReference type="RefSeq" id="WP_058374780.1">
    <property type="nucleotide sequence ID" value="NZ_CP011035.1"/>
</dbReference>
<dbReference type="PANTHER" id="PTHR35272">
    <property type="entry name" value="THIOL:DISULFIDE INTERCHANGE PROTEIN DSBC-RELATED"/>
    <property type="match status" value="1"/>
</dbReference>
<dbReference type="NCBIfam" id="NF008657">
    <property type="entry name" value="PRK11657.1"/>
    <property type="match status" value="1"/>
</dbReference>
<dbReference type="InterPro" id="IPR012336">
    <property type="entry name" value="Thioredoxin-like_fold"/>
</dbReference>
<dbReference type="InterPro" id="IPR033954">
    <property type="entry name" value="DiS-bond_Isoase_DsbC/G"/>
</dbReference>
<dbReference type="KEGG" id="ptn:PTRA_b0228"/>
<keyword evidence="1" id="KW-0732">Signal</keyword>
<comment type="function">
    <text evidence="1">Required for disulfide bond formation in some periplasmic proteins. Acts by transferring its disulfide bond to other proteins and is reduced in the process.</text>
</comment>
<dbReference type="SUPFAM" id="SSF54423">
    <property type="entry name" value="DsbC/DsbG N-terminal domain-like"/>
    <property type="match status" value="1"/>
</dbReference>
<dbReference type="SUPFAM" id="SSF52833">
    <property type="entry name" value="Thioredoxin-like"/>
    <property type="match status" value="1"/>
</dbReference>
<comment type="subcellular location">
    <subcellularLocation>
        <location evidence="1">Periplasm</location>
    </subcellularLocation>
</comment>
<evidence type="ECO:0000313" key="3">
    <source>
        <dbReference type="EMBL" id="ALS34745.1"/>
    </source>
</evidence>
<comment type="similarity">
    <text evidence="1">Belongs to the thioredoxin family. DsbC subfamily.</text>
</comment>
<dbReference type="AlphaFoldDB" id="A0A0U2X469"/>
<feature type="chain" id="PRO_5010003690" description="Thiol:disulfide interchange protein" evidence="1">
    <location>
        <begin position="19"/>
        <end position="257"/>
    </location>
</feature>
<evidence type="ECO:0000313" key="4">
    <source>
        <dbReference type="Proteomes" id="UP000065261"/>
    </source>
</evidence>
<dbReference type="GO" id="GO:0042597">
    <property type="term" value="C:periplasmic space"/>
    <property type="evidence" value="ECO:0007669"/>
    <property type="project" value="UniProtKB-SubCell"/>
</dbReference>
<keyword evidence="1" id="KW-0676">Redox-active center</keyword>
<evidence type="ECO:0000259" key="2">
    <source>
        <dbReference type="Pfam" id="PF13098"/>
    </source>
</evidence>
<dbReference type="Proteomes" id="UP000065261">
    <property type="component" value="Chromosome II"/>
</dbReference>
<keyword evidence="1" id="KW-0574">Periplasm</keyword>
<dbReference type="InterPro" id="IPR009094">
    <property type="entry name" value="DiS-bond_isomerase_DsbC/G_N_sf"/>
</dbReference>
<evidence type="ECO:0000256" key="1">
    <source>
        <dbReference type="RuleBase" id="RU364038"/>
    </source>
</evidence>
<dbReference type="Gene3D" id="3.10.450.70">
    <property type="entry name" value="Disulphide bond isomerase, DsbC/G, N-terminal"/>
    <property type="match status" value="1"/>
</dbReference>
<dbReference type="InterPro" id="IPR051470">
    <property type="entry name" value="Thiol:disulfide_interchange"/>
</dbReference>
<feature type="domain" description="Thioredoxin-like fold" evidence="2">
    <location>
        <begin position="116"/>
        <end position="242"/>
    </location>
</feature>
<dbReference type="Gene3D" id="3.40.30.10">
    <property type="entry name" value="Glutaredoxin"/>
    <property type="match status" value="1"/>
</dbReference>
<dbReference type="PATRIC" id="fig|1315283.4.peg.3336"/>
<dbReference type="PANTHER" id="PTHR35272:SF4">
    <property type="entry name" value="THIOL:DISULFIDE INTERCHANGE PROTEIN DSBG"/>
    <property type="match status" value="1"/>
</dbReference>
<accession>A0A0U2X469</accession>
<dbReference type="Pfam" id="PF13098">
    <property type="entry name" value="Thioredoxin_2"/>
    <property type="match status" value="1"/>
</dbReference>